<dbReference type="CDD" id="cd09898">
    <property type="entry name" value="H3TH_53EXO"/>
    <property type="match status" value="1"/>
</dbReference>
<feature type="non-terminal residue" evidence="5">
    <location>
        <position position="1"/>
    </location>
</feature>
<dbReference type="GO" id="GO:0008409">
    <property type="term" value="F:5'-3' exonuclease activity"/>
    <property type="evidence" value="ECO:0007669"/>
    <property type="project" value="InterPro"/>
</dbReference>
<dbReference type="Gene3D" id="1.10.150.20">
    <property type="entry name" value="5' to 3' exonuclease, C-terminal subdomain"/>
    <property type="match status" value="1"/>
</dbReference>
<dbReference type="InterPro" id="IPR029060">
    <property type="entry name" value="PIN-like_dom_sf"/>
</dbReference>
<dbReference type="Pfam" id="PF01367">
    <property type="entry name" value="5_3_exonuc"/>
    <property type="match status" value="1"/>
</dbReference>
<dbReference type="SUPFAM" id="SSF47807">
    <property type="entry name" value="5' to 3' exonuclease, C-terminal subdomain"/>
    <property type="match status" value="1"/>
</dbReference>
<dbReference type="PANTHER" id="PTHR42646:SF2">
    <property type="entry name" value="5'-3' EXONUCLEASE FAMILY PROTEIN"/>
    <property type="match status" value="1"/>
</dbReference>
<evidence type="ECO:0000256" key="3">
    <source>
        <dbReference type="ARBA" id="ARBA00023125"/>
    </source>
</evidence>
<dbReference type="InterPro" id="IPR020045">
    <property type="entry name" value="DNA_polI_H3TH"/>
</dbReference>
<gene>
    <name evidence="5" type="ORF">B1A_18518</name>
</gene>
<dbReference type="GO" id="GO:0017108">
    <property type="term" value="F:5'-flap endonuclease activity"/>
    <property type="evidence" value="ECO:0007669"/>
    <property type="project" value="InterPro"/>
</dbReference>
<evidence type="ECO:0000313" key="5">
    <source>
        <dbReference type="EMBL" id="EQD34895.1"/>
    </source>
</evidence>
<dbReference type="InterPro" id="IPR020046">
    <property type="entry name" value="5-3_exonucl_a-hlix_arch_N"/>
</dbReference>
<dbReference type="SUPFAM" id="SSF88723">
    <property type="entry name" value="PIN domain-like"/>
    <property type="match status" value="1"/>
</dbReference>
<dbReference type="AlphaFoldDB" id="T0ZY85"/>
<accession>T0ZY85</accession>
<proteinExistence type="predicted"/>
<dbReference type="InterPro" id="IPR036279">
    <property type="entry name" value="5-3_exonuclease_C_sf"/>
</dbReference>
<evidence type="ECO:0000256" key="1">
    <source>
        <dbReference type="ARBA" id="ARBA00022722"/>
    </source>
</evidence>
<keyword evidence="1" id="KW-0540">Nuclease</keyword>
<protein>
    <submittedName>
        <fullName evidence="5">DNA polymerase I</fullName>
    </submittedName>
</protein>
<dbReference type="InterPro" id="IPR002421">
    <property type="entry name" value="5-3_exonuclease"/>
</dbReference>
<dbReference type="SMART" id="SM00279">
    <property type="entry name" value="HhH2"/>
    <property type="match status" value="1"/>
</dbReference>
<dbReference type="GO" id="GO:0003677">
    <property type="term" value="F:DNA binding"/>
    <property type="evidence" value="ECO:0007669"/>
    <property type="project" value="UniProtKB-KW"/>
</dbReference>
<dbReference type="InterPro" id="IPR008918">
    <property type="entry name" value="HhH2"/>
</dbReference>
<dbReference type="GO" id="GO:0033567">
    <property type="term" value="P:DNA replication, Okazaki fragment processing"/>
    <property type="evidence" value="ECO:0007669"/>
    <property type="project" value="InterPro"/>
</dbReference>
<dbReference type="InterPro" id="IPR038969">
    <property type="entry name" value="FEN"/>
</dbReference>
<dbReference type="SMART" id="SM00475">
    <property type="entry name" value="53EXOc"/>
    <property type="match status" value="1"/>
</dbReference>
<keyword evidence="2" id="KW-0378">Hydrolase</keyword>
<reference evidence="5" key="1">
    <citation type="submission" date="2013-08" db="EMBL/GenBank/DDBJ databases">
        <authorList>
            <person name="Mendez C."/>
            <person name="Richter M."/>
            <person name="Ferrer M."/>
            <person name="Sanchez J."/>
        </authorList>
    </citation>
    <scope>NUCLEOTIDE SEQUENCE</scope>
</reference>
<keyword evidence="3" id="KW-0238">DNA-binding</keyword>
<name>T0ZY85_9ZZZZ</name>
<comment type="caution">
    <text evidence="5">The sequence shown here is derived from an EMBL/GenBank/DDBJ whole genome shotgun (WGS) entry which is preliminary data.</text>
</comment>
<reference evidence="5" key="2">
    <citation type="journal article" date="2014" name="ISME J.">
        <title>Microbial stratification in low pH oxic and suboxic macroscopic growths along an acid mine drainage.</title>
        <authorList>
            <person name="Mendez-Garcia C."/>
            <person name="Mesa V."/>
            <person name="Sprenger R.R."/>
            <person name="Richter M."/>
            <person name="Diez M.S."/>
            <person name="Solano J."/>
            <person name="Bargiela R."/>
            <person name="Golyshina O.V."/>
            <person name="Manteca A."/>
            <person name="Ramos J.L."/>
            <person name="Gallego J.R."/>
            <person name="Llorente I."/>
            <person name="Martins Dos Santos V.A."/>
            <person name="Jensen O.N."/>
            <person name="Pelaez A.I."/>
            <person name="Sanchez J."/>
            <person name="Ferrer M."/>
        </authorList>
    </citation>
    <scope>NUCLEOTIDE SEQUENCE</scope>
</reference>
<feature type="domain" description="5'-3' exonuclease" evidence="4">
    <location>
        <begin position="3"/>
        <end position="249"/>
    </location>
</feature>
<sequence>YHSQLPDMLDTERRPVHAVFGFARFLGDLLERTRPELVAVAFDRRLASSYRNDIYPLYKANREPPPPDLAAQFDYCRELCARLGLAVFVDSRYEADDLIGTLSCLMRRQGIRSAFITRDKDFAQLVRVGDLYWDFGARGQLGYHEVERRFGVQPERFADYLALTGDVSDNIPGVPGVGPKTASALMRAFGSIDELYEGLGRVTALGLRGARELRERLREHRETVYLARRLTRIVCDMPLEVTPQDLRPRVPDLAALGTLYDRLRFGSLLRSQGARLAAWVAEGGGAPASDAGA</sequence>
<dbReference type="EMBL" id="AUZX01013667">
    <property type="protein sequence ID" value="EQD34895.1"/>
    <property type="molecule type" value="Genomic_DNA"/>
</dbReference>
<evidence type="ECO:0000259" key="4">
    <source>
        <dbReference type="SMART" id="SM00475"/>
    </source>
</evidence>
<dbReference type="FunFam" id="1.10.150.20:FF:000003">
    <property type="entry name" value="DNA polymerase I"/>
    <property type="match status" value="1"/>
</dbReference>
<dbReference type="Pfam" id="PF02739">
    <property type="entry name" value="5_3_exonuc_N"/>
    <property type="match status" value="1"/>
</dbReference>
<dbReference type="PANTHER" id="PTHR42646">
    <property type="entry name" value="FLAP ENDONUCLEASE XNI"/>
    <property type="match status" value="1"/>
</dbReference>
<organism evidence="5">
    <name type="scientific">mine drainage metagenome</name>
    <dbReference type="NCBI Taxonomy" id="410659"/>
    <lineage>
        <taxon>unclassified sequences</taxon>
        <taxon>metagenomes</taxon>
        <taxon>ecological metagenomes</taxon>
    </lineage>
</organism>
<evidence type="ECO:0000256" key="2">
    <source>
        <dbReference type="ARBA" id="ARBA00022801"/>
    </source>
</evidence>
<dbReference type="Gene3D" id="3.40.50.1010">
    <property type="entry name" value="5'-nuclease"/>
    <property type="match status" value="1"/>
</dbReference>
<dbReference type="CDD" id="cd09859">
    <property type="entry name" value="PIN_53EXO"/>
    <property type="match status" value="1"/>
</dbReference>